<keyword evidence="4" id="KW-1185">Reference proteome</keyword>
<accession>A0A8J2HUJ1</accession>
<dbReference type="Proteomes" id="UP000786811">
    <property type="component" value="Unassembled WGS sequence"/>
</dbReference>
<dbReference type="OrthoDB" id="6275838at2759"/>
<evidence type="ECO:0000256" key="1">
    <source>
        <dbReference type="PROSITE-ProRule" id="PRU00122"/>
    </source>
</evidence>
<reference evidence="3" key="1">
    <citation type="submission" date="2021-04" db="EMBL/GenBank/DDBJ databases">
        <authorList>
            <person name="Chebbi M.A.C M."/>
        </authorList>
    </citation>
    <scope>NUCLEOTIDE SEQUENCE</scope>
</reference>
<dbReference type="InterPro" id="IPR050372">
    <property type="entry name" value="Neurexin-related_CASP"/>
</dbReference>
<dbReference type="SUPFAM" id="SSF49899">
    <property type="entry name" value="Concanavalin A-like lectins/glucanases"/>
    <property type="match status" value="1"/>
</dbReference>
<organism evidence="3 4">
    <name type="scientific">Cotesia congregata</name>
    <name type="common">Parasitoid wasp</name>
    <name type="synonym">Apanteles congregatus</name>
    <dbReference type="NCBI Taxonomy" id="51543"/>
    <lineage>
        <taxon>Eukaryota</taxon>
        <taxon>Metazoa</taxon>
        <taxon>Ecdysozoa</taxon>
        <taxon>Arthropoda</taxon>
        <taxon>Hexapoda</taxon>
        <taxon>Insecta</taxon>
        <taxon>Pterygota</taxon>
        <taxon>Neoptera</taxon>
        <taxon>Endopterygota</taxon>
        <taxon>Hymenoptera</taxon>
        <taxon>Apocrita</taxon>
        <taxon>Ichneumonoidea</taxon>
        <taxon>Braconidae</taxon>
        <taxon>Microgastrinae</taxon>
        <taxon>Cotesia</taxon>
    </lineage>
</organism>
<comment type="caution">
    <text evidence="1">Lacks conserved residue(s) required for the propagation of feature annotation.</text>
</comment>
<sequence length="262" mass="29901">MKNRKKTSFVACEKYQDSGFFRIVPHGKTHRQAVRTDLLEKVYLLIIPVDSQFSNDAILEFRCFHIGGYLHSGIHIANFIGHLQQFWFNGNAYIELARNFGTREHTHQGITPIIRVTGQFEKRIHRVHKPVAFKSKHTFIGLPILKAYVETNIYFQFKTKESNGLILFNAGKGKDFIAIELLDGHVHYVIDLGDGALRIRDIAKSRLNDGKWHSVTISRPAPKKHTLAIDDNATVILSEGSNENLDLDGILYIEDRVTTVEH</sequence>
<dbReference type="EMBL" id="CAJNRD030001124">
    <property type="protein sequence ID" value="CAG5109333.1"/>
    <property type="molecule type" value="Genomic_DNA"/>
</dbReference>
<evidence type="ECO:0000259" key="2">
    <source>
        <dbReference type="PROSITE" id="PS50025"/>
    </source>
</evidence>
<dbReference type="Gene3D" id="2.60.120.200">
    <property type="match status" value="1"/>
</dbReference>
<dbReference type="SMART" id="SM00282">
    <property type="entry name" value="LamG"/>
    <property type="match status" value="1"/>
</dbReference>
<dbReference type="AlphaFoldDB" id="A0A8J2HUJ1"/>
<proteinExistence type="predicted"/>
<dbReference type="Pfam" id="PF02210">
    <property type="entry name" value="Laminin_G_2"/>
    <property type="match status" value="1"/>
</dbReference>
<feature type="domain" description="Laminin G" evidence="2">
    <location>
        <begin position="129"/>
        <end position="262"/>
    </location>
</feature>
<dbReference type="PANTHER" id="PTHR15036">
    <property type="entry name" value="PIKACHURIN-LIKE PROTEIN"/>
    <property type="match status" value="1"/>
</dbReference>
<comment type="caution">
    <text evidence="3">The sequence shown here is derived from an EMBL/GenBank/DDBJ whole genome shotgun (WGS) entry which is preliminary data.</text>
</comment>
<evidence type="ECO:0000313" key="4">
    <source>
        <dbReference type="Proteomes" id="UP000786811"/>
    </source>
</evidence>
<dbReference type="CDD" id="cd00110">
    <property type="entry name" value="LamG"/>
    <property type="match status" value="1"/>
</dbReference>
<dbReference type="GO" id="GO:0016020">
    <property type="term" value="C:membrane"/>
    <property type="evidence" value="ECO:0007669"/>
    <property type="project" value="UniProtKB-SubCell"/>
</dbReference>
<dbReference type="PROSITE" id="PS50025">
    <property type="entry name" value="LAM_G_DOMAIN"/>
    <property type="match status" value="1"/>
</dbReference>
<evidence type="ECO:0000313" key="3">
    <source>
        <dbReference type="EMBL" id="CAG5109333.1"/>
    </source>
</evidence>
<name>A0A8J2HUJ1_COTCN</name>
<dbReference type="InterPro" id="IPR013320">
    <property type="entry name" value="ConA-like_dom_sf"/>
</dbReference>
<gene>
    <name evidence="3" type="ORF">HICCMSTLAB_LOCUS13969</name>
</gene>
<dbReference type="PANTHER" id="PTHR15036:SF49">
    <property type="entry name" value="AXOTACTIN"/>
    <property type="match status" value="1"/>
</dbReference>
<protein>
    <submittedName>
        <fullName evidence="3">Similar to nrxn1a: Neurexin-1a (Danio rerio)</fullName>
    </submittedName>
</protein>
<dbReference type="InterPro" id="IPR001791">
    <property type="entry name" value="Laminin_G"/>
</dbReference>